<dbReference type="EMBL" id="FOPI01000055">
    <property type="protein sequence ID" value="SFG61906.1"/>
    <property type="molecule type" value="Genomic_DNA"/>
</dbReference>
<comment type="similarity">
    <text evidence="1">Belongs to the aldose epimerase family.</text>
</comment>
<organism evidence="4">
    <name type="scientific">Ligilactobacillus ruminis DSM 20403 = NBRC 102161</name>
    <dbReference type="NCBI Taxonomy" id="1423798"/>
    <lineage>
        <taxon>Bacteria</taxon>
        <taxon>Bacillati</taxon>
        <taxon>Bacillota</taxon>
        <taxon>Bacilli</taxon>
        <taxon>Lactobacillales</taxon>
        <taxon>Lactobacillaceae</taxon>
        <taxon>Ligilactobacillus</taxon>
    </lineage>
</organism>
<evidence type="ECO:0000313" key="4">
    <source>
        <dbReference type="EMBL" id="SFG61906.1"/>
    </source>
</evidence>
<name>A0A1I2TH97_9LACO</name>
<dbReference type="SUPFAM" id="SSF74650">
    <property type="entry name" value="Galactose mutarotase-like"/>
    <property type="match status" value="1"/>
</dbReference>
<sequence length="345" mass="38604">MDIIKKELDSYDGHKVTKITLINDNGVEISCLTMGAIWQEFLVPAGNSKKNMLLGFEHTEEYYKNEQCVCKSIGRVGGRIANAKCVINGKQVSLPANDHGNTLHGGFHGFTEWNWNYTTSQNKNSVSVIFQKKITEEMDGFPGDILATIIYTLNNNNKVTIAYSALGGEVDTLFNPTMHVYFNPSDRPDLSTLSLKINSHEFLDLGENNIPTGRIREVEGTPCDFRDFRNLKDADEEKGGFDDVFVVNEPGHAALPIAVLRDEESGRQITINSERNGLVMYTMPELDAEMRFTRDKGALAKPGEGVALEAQTLPDAINQENFGDIILPRQGKRTYRIQYAYDKIK</sequence>
<dbReference type="RefSeq" id="WP_014074126.1">
    <property type="nucleotide sequence ID" value="NZ_AYYL01000073.1"/>
</dbReference>
<dbReference type="GO" id="GO:0005737">
    <property type="term" value="C:cytoplasm"/>
    <property type="evidence" value="ECO:0007669"/>
    <property type="project" value="TreeGrafter"/>
</dbReference>
<keyword evidence="3" id="KW-0119">Carbohydrate metabolism</keyword>
<dbReference type="OrthoDB" id="9779408at2"/>
<protein>
    <submittedName>
        <fullName evidence="4">Aldose 1-epimerase</fullName>
    </submittedName>
</protein>
<dbReference type="Gene3D" id="2.70.98.10">
    <property type="match status" value="1"/>
</dbReference>
<dbReference type="GO" id="GO:0006006">
    <property type="term" value="P:glucose metabolic process"/>
    <property type="evidence" value="ECO:0007669"/>
    <property type="project" value="TreeGrafter"/>
</dbReference>
<dbReference type="InterPro" id="IPR047215">
    <property type="entry name" value="Galactose_mutarotase-like"/>
</dbReference>
<dbReference type="InterPro" id="IPR011013">
    <property type="entry name" value="Gal_mutarotase_sf_dom"/>
</dbReference>
<dbReference type="GO" id="GO:0030246">
    <property type="term" value="F:carbohydrate binding"/>
    <property type="evidence" value="ECO:0007669"/>
    <property type="project" value="InterPro"/>
</dbReference>
<dbReference type="InterPro" id="IPR014718">
    <property type="entry name" value="GH-type_carb-bd"/>
</dbReference>
<keyword evidence="2" id="KW-0413">Isomerase</keyword>
<evidence type="ECO:0000256" key="2">
    <source>
        <dbReference type="ARBA" id="ARBA00023235"/>
    </source>
</evidence>
<dbReference type="GO" id="GO:0004034">
    <property type="term" value="F:aldose 1-epimerase activity"/>
    <property type="evidence" value="ECO:0007669"/>
    <property type="project" value="TreeGrafter"/>
</dbReference>
<dbReference type="CDD" id="cd09019">
    <property type="entry name" value="galactose_mutarotase_like"/>
    <property type="match status" value="1"/>
</dbReference>
<dbReference type="PANTHER" id="PTHR10091">
    <property type="entry name" value="ALDOSE-1-EPIMERASE"/>
    <property type="match status" value="1"/>
</dbReference>
<evidence type="ECO:0000256" key="3">
    <source>
        <dbReference type="ARBA" id="ARBA00023277"/>
    </source>
</evidence>
<gene>
    <name evidence="4" type="ORF">SAMN02910432_02056</name>
</gene>
<dbReference type="Proteomes" id="UP000182635">
    <property type="component" value="Unassembled WGS sequence"/>
</dbReference>
<dbReference type="GeneID" id="29801649"/>
<dbReference type="GO" id="GO:0033499">
    <property type="term" value="P:galactose catabolic process via UDP-galactose, Leloir pathway"/>
    <property type="evidence" value="ECO:0007669"/>
    <property type="project" value="TreeGrafter"/>
</dbReference>
<dbReference type="Pfam" id="PF01263">
    <property type="entry name" value="Aldose_epim"/>
    <property type="match status" value="1"/>
</dbReference>
<accession>A0A1I2TH97</accession>
<dbReference type="PANTHER" id="PTHR10091:SF0">
    <property type="entry name" value="GALACTOSE MUTAROTASE"/>
    <property type="match status" value="1"/>
</dbReference>
<proteinExistence type="inferred from homology"/>
<reference evidence="4" key="1">
    <citation type="submission" date="2016-10" db="EMBL/GenBank/DDBJ databases">
        <authorList>
            <person name="de Groot N.N."/>
        </authorList>
    </citation>
    <scope>NUCLEOTIDE SEQUENCE [LARGE SCALE GENOMIC DNA]</scope>
    <source>
        <strain evidence="4">DSM 20403</strain>
    </source>
</reference>
<dbReference type="InterPro" id="IPR008183">
    <property type="entry name" value="Aldose_1/G6P_1-epimerase"/>
</dbReference>
<dbReference type="AlphaFoldDB" id="A0A1I2TH97"/>
<evidence type="ECO:0000256" key="1">
    <source>
        <dbReference type="ARBA" id="ARBA00006206"/>
    </source>
</evidence>